<dbReference type="InterPro" id="IPR015943">
    <property type="entry name" value="WD40/YVTN_repeat-like_dom_sf"/>
</dbReference>
<keyword evidence="3" id="KW-1185">Reference proteome</keyword>
<gene>
    <name evidence="2" type="ORF">GCM10011340_05370</name>
</gene>
<evidence type="ECO:0000259" key="1">
    <source>
        <dbReference type="Pfam" id="PF21544"/>
    </source>
</evidence>
<organism evidence="2 3">
    <name type="scientific">Roseivirga thermotolerans</name>
    <dbReference type="NCBI Taxonomy" id="1758176"/>
    <lineage>
        <taxon>Bacteria</taxon>
        <taxon>Pseudomonadati</taxon>
        <taxon>Bacteroidota</taxon>
        <taxon>Cytophagia</taxon>
        <taxon>Cytophagales</taxon>
        <taxon>Roseivirgaceae</taxon>
        <taxon>Roseivirga</taxon>
    </lineage>
</organism>
<sequence>MKRLALLMGAFWLISQVISLAQSAIPVLGWQTHFSYTHVKQVVVGSEAIFVATEQAIFSIDREELSLTKLNKLTGLSDVGIGAIGLLSDEKTLVIGYKNGNIDLVGPSSVRNINTVKNFQTTLSKKYHSIKAHNGNIYLAGDLGIIVYNLSRNEISEAYQNLGQNGSPLAIYDLHFDNDSIYAATADGLLSASLDNGTNRQDFNNWKRALTGIGFETIAETNDGLFAGSETDLFQKTSAGWQFTENFPSTIVRLEGTNEELWITTHDRVYQLNGSQLTQSVAVSASSGRVNYSAQNPPFIWLATSQKGLLRAIPSQSDFEQFMPAGPMGDTLHNGQFNQGKIAFNSSSFNNWVSGQGFIGEFDVETNLWANYSFIWNNEPIQNIVDVERIGETSYVVSFEHGLLEWTGVNDVSQPGTSAQAPQPNAQNEYRATAVTSDNNGLLWLTLHDRSPSLFSFNPSTNTWQSYTPPHDLARYAIDVFVGPTGLKWLTIDPDFGGGIVVYDDESGRSRHLNLNGGQGGLPSNEITSIHSDNDLFVWVTTSQGMAFFTNPGAVLNNQSLTASIPIYQNRLLLRNEYITDMVVDPANRKWFATRSNGLWLFSESGDELIYHFTINNSPLPSNHIVSLALAPQTGELFIATPLGMVSFRSDATLGTDRHEDVVAYPNPVKPGFEGSVVIEGLVNNAFLKITDVSGKLVKNLQANGSTAIWDVRDVNGTRVKTGVYLVFSTNELGTETYVTKIVVI</sequence>
<protein>
    <submittedName>
        <fullName evidence="2">ABC transporter substrate-binding protein</fullName>
    </submittedName>
</protein>
<feature type="domain" description="PorZ N-terminal beta-propeller" evidence="1">
    <location>
        <begin position="49"/>
        <end position="207"/>
    </location>
</feature>
<evidence type="ECO:0000313" key="3">
    <source>
        <dbReference type="Proteomes" id="UP000658258"/>
    </source>
</evidence>
<dbReference type="Pfam" id="PF21544">
    <property type="entry name" value="PorZ_N_b_propeller"/>
    <property type="match status" value="1"/>
</dbReference>
<comment type="caution">
    <text evidence="2">The sequence shown here is derived from an EMBL/GenBank/DDBJ whole genome shotgun (WGS) entry which is preliminary data.</text>
</comment>
<dbReference type="NCBIfam" id="TIGR04183">
    <property type="entry name" value="Por_Secre_tail"/>
    <property type="match status" value="1"/>
</dbReference>
<accession>A0ABQ3I3Y3</accession>
<evidence type="ECO:0000313" key="2">
    <source>
        <dbReference type="EMBL" id="GHE53789.1"/>
    </source>
</evidence>
<dbReference type="SUPFAM" id="SSF101898">
    <property type="entry name" value="NHL repeat"/>
    <property type="match status" value="1"/>
</dbReference>
<dbReference type="Gene3D" id="2.60.40.4070">
    <property type="match status" value="1"/>
</dbReference>
<dbReference type="InterPro" id="IPR026444">
    <property type="entry name" value="Secre_tail"/>
</dbReference>
<proteinExistence type="predicted"/>
<dbReference type="RefSeq" id="WP_189628641.1">
    <property type="nucleotide sequence ID" value="NZ_BNAG01000001.1"/>
</dbReference>
<dbReference type="SUPFAM" id="SSF69322">
    <property type="entry name" value="Tricorn protease domain 2"/>
    <property type="match status" value="1"/>
</dbReference>
<dbReference type="InterPro" id="IPR048954">
    <property type="entry name" value="PorZ_N"/>
</dbReference>
<dbReference type="Gene3D" id="2.130.10.10">
    <property type="entry name" value="YVTN repeat-like/Quinoprotein amine dehydrogenase"/>
    <property type="match status" value="3"/>
</dbReference>
<dbReference type="EMBL" id="BNAG01000001">
    <property type="protein sequence ID" value="GHE53789.1"/>
    <property type="molecule type" value="Genomic_DNA"/>
</dbReference>
<dbReference type="Proteomes" id="UP000658258">
    <property type="component" value="Unassembled WGS sequence"/>
</dbReference>
<name>A0ABQ3I3Y3_9BACT</name>
<reference evidence="3" key="1">
    <citation type="journal article" date="2019" name="Int. J. Syst. Evol. Microbiol.">
        <title>The Global Catalogue of Microorganisms (GCM) 10K type strain sequencing project: providing services to taxonomists for standard genome sequencing and annotation.</title>
        <authorList>
            <consortium name="The Broad Institute Genomics Platform"/>
            <consortium name="The Broad Institute Genome Sequencing Center for Infectious Disease"/>
            <person name="Wu L."/>
            <person name="Ma J."/>
        </authorList>
    </citation>
    <scope>NUCLEOTIDE SEQUENCE [LARGE SCALE GENOMIC DNA]</scope>
    <source>
        <strain evidence="3">CGMCC 1.15111</strain>
    </source>
</reference>